<dbReference type="PANTHER" id="PTHR11439">
    <property type="entry name" value="GAG-POL-RELATED RETROTRANSPOSON"/>
    <property type="match status" value="1"/>
</dbReference>
<dbReference type="PANTHER" id="PTHR11439:SF467">
    <property type="entry name" value="INTEGRASE CATALYTIC DOMAIN-CONTAINING PROTEIN"/>
    <property type="match status" value="1"/>
</dbReference>
<protein>
    <submittedName>
        <fullName evidence="2">Gag-protease-integrase-RT-RNaseH polyprotein, putative</fullName>
    </submittedName>
</protein>
<gene>
    <name evidence="2" type="ORF">TCM_032630</name>
</gene>
<accession>A0A061FA26</accession>
<evidence type="ECO:0000313" key="3">
    <source>
        <dbReference type="Proteomes" id="UP000026915"/>
    </source>
</evidence>
<evidence type="ECO:0000313" key="2">
    <source>
        <dbReference type="EMBL" id="EOY13896.1"/>
    </source>
</evidence>
<dbReference type="HOGENOM" id="CLU_001650_10_0_1"/>
<dbReference type="InterPro" id="IPR013103">
    <property type="entry name" value="RVT_2"/>
</dbReference>
<proteinExistence type="predicted"/>
<keyword evidence="3" id="KW-1185">Reference proteome</keyword>
<dbReference type="AlphaFoldDB" id="A0A061FA26"/>
<feature type="domain" description="Reverse transcriptase Ty1/copia-type" evidence="1">
    <location>
        <begin position="6"/>
        <end position="109"/>
    </location>
</feature>
<name>A0A061FA26_THECC</name>
<dbReference type="STRING" id="3641.A0A061FA26"/>
<reference evidence="2 3" key="1">
    <citation type="journal article" date="2013" name="Genome Biol.">
        <title>The genome sequence of the most widely cultivated cacao type and its use to identify candidate genes regulating pod color.</title>
        <authorList>
            <person name="Motamayor J.C."/>
            <person name="Mockaitis K."/>
            <person name="Schmutz J."/>
            <person name="Haiminen N."/>
            <person name="Iii D.L."/>
            <person name="Cornejo O."/>
            <person name="Findley S.D."/>
            <person name="Zheng P."/>
            <person name="Utro F."/>
            <person name="Royaert S."/>
            <person name="Saski C."/>
            <person name="Jenkins J."/>
            <person name="Podicheti R."/>
            <person name="Zhao M."/>
            <person name="Scheffler B.E."/>
            <person name="Stack J.C."/>
            <person name="Feltus F.A."/>
            <person name="Mustiga G.M."/>
            <person name="Amores F."/>
            <person name="Phillips W."/>
            <person name="Marelli J.P."/>
            <person name="May G.D."/>
            <person name="Shapiro H."/>
            <person name="Ma J."/>
            <person name="Bustamante C.D."/>
            <person name="Schnell R.J."/>
            <person name="Main D."/>
            <person name="Gilbert D."/>
            <person name="Parida L."/>
            <person name="Kuhn D.N."/>
        </authorList>
    </citation>
    <scope>NUCLEOTIDE SEQUENCE [LARGE SCALE GENOMIC DNA]</scope>
    <source>
        <strain evidence="3">cv. Matina 1-6</strain>
    </source>
</reference>
<dbReference type="InParanoid" id="A0A061FA26"/>
<organism evidence="2 3">
    <name type="scientific">Theobroma cacao</name>
    <name type="common">Cacao</name>
    <name type="synonym">Cocoa</name>
    <dbReference type="NCBI Taxonomy" id="3641"/>
    <lineage>
        <taxon>Eukaryota</taxon>
        <taxon>Viridiplantae</taxon>
        <taxon>Streptophyta</taxon>
        <taxon>Embryophyta</taxon>
        <taxon>Tracheophyta</taxon>
        <taxon>Spermatophyta</taxon>
        <taxon>Magnoliopsida</taxon>
        <taxon>eudicotyledons</taxon>
        <taxon>Gunneridae</taxon>
        <taxon>Pentapetalae</taxon>
        <taxon>rosids</taxon>
        <taxon>malvids</taxon>
        <taxon>Malvales</taxon>
        <taxon>Malvaceae</taxon>
        <taxon>Byttnerioideae</taxon>
        <taxon>Theobroma</taxon>
    </lineage>
</organism>
<dbReference type="Pfam" id="PF07727">
    <property type="entry name" value="RVT_2"/>
    <property type="match status" value="1"/>
</dbReference>
<dbReference type="EMBL" id="CM001885">
    <property type="protein sequence ID" value="EOY13896.1"/>
    <property type="molecule type" value="Genomic_DNA"/>
</dbReference>
<dbReference type="Proteomes" id="UP000026915">
    <property type="component" value="Chromosome 7"/>
</dbReference>
<dbReference type="eggNOG" id="KOG0017">
    <property type="taxonomic scope" value="Eukaryota"/>
</dbReference>
<evidence type="ECO:0000259" key="1">
    <source>
        <dbReference type="Pfam" id="PF07727"/>
    </source>
</evidence>
<sequence length="274" mass="31336">MVSICFVESVMDQCIYHKVSESKIIFLVFYVDDILLATNDLGLLHEVKQFLFEHFYMKDVGEASYVIGIKIHKDRSQGLLGLSQETCINKVFKRFWMKDCSLNVTPIVKGDRFSLKQCSKNDLEREGMKNIPYALVVGSLMYAQICIRPNVMTRNTHRAHDNHRDVPIGTHLPSTLSRPRKALGFTPNITFVVGMLGSYQSNQGLDHWKAANKVMRYLQGTKDFILTYSLSNNLEVVGYSDSDLLVVLTFVNQNLDKSLYLLEYLYLGEVQCNL</sequence>
<dbReference type="Gramene" id="EOY13896">
    <property type="protein sequence ID" value="EOY13896"/>
    <property type="gene ID" value="TCM_032630"/>
</dbReference>